<gene>
    <name evidence="3" type="ORF">ESU54_07945</name>
</gene>
<protein>
    <submittedName>
        <fullName evidence="3">Glycosyltransferase family 4 protein</fullName>
    </submittedName>
</protein>
<comment type="caution">
    <text evidence="3">The sequence shown here is derived from an EMBL/GenBank/DDBJ whole genome shotgun (WGS) entry which is preliminary data.</text>
</comment>
<name>A0A5C6Z1V8_9FLAO</name>
<evidence type="ECO:0000313" key="3">
    <source>
        <dbReference type="EMBL" id="TXD73685.1"/>
    </source>
</evidence>
<feature type="domain" description="Glycosyltransferase subfamily 4-like N-terminal" evidence="2">
    <location>
        <begin position="17"/>
        <end position="163"/>
    </location>
</feature>
<dbReference type="Gene3D" id="3.40.50.2000">
    <property type="entry name" value="Glycogen Phosphorylase B"/>
    <property type="match status" value="2"/>
</dbReference>
<dbReference type="InterPro" id="IPR028098">
    <property type="entry name" value="Glyco_trans_4-like_N"/>
</dbReference>
<keyword evidence="3" id="KW-0808">Transferase</keyword>
<organism evidence="3 4">
    <name type="scientific">Aequorivita antarctica</name>
    <dbReference type="NCBI Taxonomy" id="153266"/>
    <lineage>
        <taxon>Bacteria</taxon>
        <taxon>Pseudomonadati</taxon>
        <taxon>Bacteroidota</taxon>
        <taxon>Flavobacteriia</taxon>
        <taxon>Flavobacteriales</taxon>
        <taxon>Flavobacteriaceae</taxon>
        <taxon>Aequorivita</taxon>
    </lineage>
</organism>
<dbReference type="SUPFAM" id="SSF53756">
    <property type="entry name" value="UDP-Glycosyltransferase/glycogen phosphorylase"/>
    <property type="match status" value="1"/>
</dbReference>
<dbReference type="EMBL" id="VORT01000004">
    <property type="protein sequence ID" value="TXD73685.1"/>
    <property type="molecule type" value="Genomic_DNA"/>
</dbReference>
<feature type="domain" description="Glycosyl transferase family 1" evidence="1">
    <location>
        <begin position="175"/>
        <end position="331"/>
    </location>
</feature>
<dbReference type="AlphaFoldDB" id="A0A5C6Z1V8"/>
<keyword evidence="4" id="KW-1185">Reference proteome</keyword>
<dbReference type="Pfam" id="PF13439">
    <property type="entry name" value="Glyco_transf_4"/>
    <property type="match status" value="1"/>
</dbReference>
<evidence type="ECO:0000259" key="2">
    <source>
        <dbReference type="Pfam" id="PF13439"/>
    </source>
</evidence>
<evidence type="ECO:0000313" key="4">
    <source>
        <dbReference type="Proteomes" id="UP000321497"/>
    </source>
</evidence>
<reference evidence="3 4" key="1">
    <citation type="submission" date="2019-08" db="EMBL/GenBank/DDBJ databases">
        <title>Genome of Aequorivita antarctica SW49 (type strain).</title>
        <authorList>
            <person name="Bowman J.P."/>
        </authorList>
    </citation>
    <scope>NUCLEOTIDE SEQUENCE [LARGE SCALE GENOMIC DNA]</scope>
    <source>
        <strain evidence="3 4">SW49</strain>
    </source>
</reference>
<dbReference type="GO" id="GO:0016757">
    <property type="term" value="F:glycosyltransferase activity"/>
    <property type="evidence" value="ECO:0007669"/>
    <property type="project" value="InterPro"/>
</dbReference>
<dbReference type="InterPro" id="IPR001296">
    <property type="entry name" value="Glyco_trans_1"/>
</dbReference>
<dbReference type="CDD" id="cd03801">
    <property type="entry name" value="GT4_PimA-like"/>
    <property type="match status" value="1"/>
</dbReference>
<accession>A0A5C6Z1V8</accession>
<proteinExistence type="predicted"/>
<dbReference type="Proteomes" id="UP000321497">
    <property type="component" value="Unassembled WGS sequence"/>
</dbReference>
<dbReference type="PANTHER" id="PTHR12526:SF630">
    <property type="entry name" value="GLYCOSYLTRANSFERASE"/>
    <property type="match status" value="1"/>
</dbReference>
<evidence type="ECO:0000259" key="1">
    <source>
        <dbReference type="Pfam" id="PF00534"/>
    </source>
</evidence>
<dbReference type="PANTHER" id="PTHR12526">
    <property type="entry name" value="GLYCOSYLTRANSFERASE"/>
    <property type="match status" value="1"/>
</dbReference>
<sequence>MEQRKKIYFFTMSLAKGGAENQLVRLALYYKKKGYEVTIIQTFPENDFVDELTKNQIDNLEFRYNSPNGIRGLFSFIKKNRPDVIISFMFAANLVARAVKFRFKTPIITSVRSEKISKLYNFLYRISYKIDDFTVFNSAVSLSVFREKHLTLQKKSIYIPNAIIIDALPVLESKNSVFTLISIAHFRPAKDYKTLFEAIKILNDQNVPIKLIVLGKTLGQEWPDIFLEKLGIKDLVEIKGYVPYPKEYFSKVDALVLSTFWEGTPNAILEAMANKLPIISTDITVCNKLITNAKCGFLSAPQDALDLSLKIQELMALPETEREMLGTNGYNYTVEHYSENIVYEQWEKLIDNLL</sequence>
<dbReference type="Pfam" id="PF00534">
    <property type="entry name" value="Glycos_transf_1"/>
    <property type="match status" value="1"/>
</dbReference>